<dbReference type="OrthoDB" id="270233at2"/>
<organism evidence="1 2">
    <name type="scientific">Syntrophotalea acetylenivorans</name>
    <dbReference type="NCBI Taxonomy" id="1842532"/>
    <lineage>
        <taxon>Bacteria</taxon>
        <taxon>Pseudomonadati</taxon>
        <taxon>Thermodesulfobacteriota</taxon>
        <taxon>Desulfuromonadia</taxon>
        <taxon>Desulfuromonadales</taxon>
        <taxon>Syntrophotaleaceae</taxon>
        <taxon>Syntrophotalea</taxon>
    </lineage>
</organism>
<accession>A0A1L3GS95</accession>
<proteinExistence type="predicted"/>
<sequence>MNVLICIDDTDNLESRGTGELATIMAEEIERRSWGRCDFVTRHQLLVHPDVPYTSHNSSMCFSADIDPTILDSLITYAGDFLQQESAEGSDPGLCVSVMEQLNQPEAVIAFGHSAKKEVLTKQAAYDMAAQLGVHLSEHGGTGQGVVGALAGIGLRLSGNDGRMKGWLKIHTENGLATVADIMAQTSLGGVRTMDGKLLSETEIVEVENKPKAVLLDGKIYMMVSPHADEGRARWRTTPRSQLKKF</sequence>
<protein>
    <recommendedName>
        <fullName evidence="3">tRNA(Ile2) 2-agmatinylcytidine synthetase</fullName>
    </recommendedName>
</protein>
<reference evidence="1 2" key="1">
    <citation type="journal article" date="2017" name="Genome Announc.">
        <title>Complete Genome Sequences of Two Acetylene-Fermenting Pelobacter acetylenicus Strains.</title>
        <authorList>
            <person name="Sutton J.M."/>
            <person name="Baesman S.M."/>
            <person name="Fierst J.L."/>
            <person name="Poret-Peterson A.T."/>
            <person name="Oremland R.S."/>
            <person name="Dunlap D.S."/>
            <person name="Akob D.M."/>
        </authorList>
    </citation>
    <scope>NUCLEOTIDE SEQUENCE [LARGE SCALE GENOMIC DNA]</scope>
    <source>
        <strain evidence="1 2">SFB93</strain>
    </source>
</reference>
<dbReference type="PANTHER" id="PTHR40705">
    <property type="entry name" value="TRNA(ILE2) 2-AGMATINYLCYTIDINE SYNTHETASE TIAS"/>
    <property type="match status" value="1"/>
</dbReference>
<gene>
    <name evidence="1" type="ORF">A7E78_13905</name>
</gene>
<dbReference type="AlphaFoldDB" id="A0A1L3GS95"/>
<name>A0A1L3GS95_9BACT</name>
<dbReference type="KEGG" id="pef:A7E78_13905"/>
<dbReference type="STRING" id="1842532.A7E78_13905"/>
<dbReference type="EMBL" id="CP015519">
    <property type="protein sequence ID" value="APG28826.1"/>
    <property type="molecule type" value="Genomic_DNA"/>
</dbReference>
<evidence type="ECO:0000313" key="2">
    <source>
        <dbReference type="Proteomes" id="UP000182517"/>
    </source>
</evidence>
<evidence type="ECO:0008006" key="3">
    <source>
        <dbReference type="Google" id="ProtNLM"/>
    </source>
</evidence>
<evidence type="ECO:0000313" key="1">
    <source>
        <dbReference type="EMBL" id="APG28826.1"/>
    </source>
</evidence>
<dbReference type="Proteomes" id="UP000182517">
    <property type="component" value="Chromosome"/>
</dbReference>
<dbReference type="Gene3D" id="3.30.70.2200">
    <property type="match status" value="1"/>
</dbReference>
<dbReference type="RefSeq" id="WP_072284850.1">
    <property type="nucleotide sequence ID" value="NZ_CP015519.1"/>
</dbReference>
<keyword evidence="2" id="KW-1185">Reference proteome</keyword>
<dbReference type="PANTHER" id="PTHR40705:SF2">
    <property type="entry name" value="DUF1743 DOMAIN-CONTAINING PROTEIN"/>
    <property type="match status" value="1"/>
</dbReference>